<name>A0A0C3S6F9_PHLG1</name>
<dbReference type="EMBL" id="KN840443">
    <property type="protein sequence ID" value="KIP11801.1"/>
    <property type="molecule type" value="Genomic_DNA"/>
</dbReference>
<sequence length="166" mass="18694">MPVPRMPPRLVRGVNPWEPQGYPNEAVVDQRAPLQSCRLARNFTRRTPVLQHPRRPLSAAFPASTLPRTWHPRRLREAGAPRRAAGFPARLPPAPAAHPSTPRRRRATHPSPEPSRRKCARAPRDEGLRRGVKLRLRNPGACRRSGARLARSQAPLFPASGRARRR</sequence>
<reference evidence="2 3" key="1">
    <citation type="journal article" date="2014" name="PLoS Genet.">
        <title>Analysis of the Phlebiopsis gigantea genome, transcriptome and secretome provides insight into its pioneer colonization strategies of wood.</title>
        <authorList>
            <person name="Hori C."/>
            <person name="Ishida T."/>
            <person name="Igarashi K."/>
            <person name="Samejima M."/>
            <person name="Suzuki H."/>
            <person name="Master E."/>
            <person name="Ferreira P."/>
            <person name="Ruiz-Duenas F.J."/>
            <person name="Held B."/>
            <person name="Canessa P."/>
            <person name="Larrondo L.F."/>
            <person name="Schmoll M."/>
            <person name="Druzhinina I.S."/>
            <person name="Kubicek C.P."/>
            <person name="Gaskell J.A."/>
            <person name="Kersten P."/>
            <person name="St John F."/>
            <person name="Glasner J."/>
            <person name="Sabat G."/>
            <person name="Splinter BonDurant S."/>
            <person name="Syed K."/>
            <person name="Yadav J."/>
            <person name="Mgbeahuruike A.C."/>
            <person name="Kovalchuk A."/>
            <person name="Asiegbu F.O."/>
            <person name="Lackner G."/>
            <person name="Hoffmeister D."/>
            <person name="Rencoret J."/>
            <person name="Gutierrez A."/>
            <person name="Sun H."/>
            <person name="Lindquist E."/>
            <person name="Barry K."/>
            <person name="Riley R."/>
            <person name="Grigoriev I.V."/>
            <person name="Henrissat B."/>
            <person name="Kues U."/>
            <person name="Berka R.M."/>
            <person name="Martinez A.T."/>
            <person name="Covert S.F."/>
            <person name="Blanchette R.A."/>
            <person name="Cullen D."/>
        </authorList>
    </citation>
    <scope>NUCLEOTIDE SEQUENCE [LARGE SCALE GENOMIC DNA]</scope>
    <source>
        <strain evidence="2 3">11061_1 CR5-6</strain>
    </source>
</reference>
<dbReference type="AlphaFoldDB" id="A0A0C3S6F9"/>
<accession>A0A0C3S6F9</accession>
<keyword evidence="3" id="KW-1185">Reference proteome</keyword>
<evidence type="ECO:0000256" key="1">
    <source>
        <dbReference type="SAM" id="MobiDB-lite"/>
    </source>
</evidence>
<feature type="region of interest" description="Disordered" evidence="1">
    <location>
        <begin position="1"/>
        <end position="21"/>
    </location>
</feature>
<protein>
    <submittedName>
        <fullName evidence="2">Uncharacterized protein</fullName>
    </submittedName>
</protein>
<evidence type="ECO:0000313" key="2">
    <source>
        <dbReference type="EMBL" id="KIP11801.1"/>
    </source>
</evidence>
<organism evidence="2 3">
    <name type="scientific">Phlebiopsis gigantea (strain 11061_1 CR5-6)</name>
    <name type="common">White-rot fungus</name>
    <name type="synonym">Peniophora gigantea</name>
    <dbReference type="NCBI Taxonomy" id="745531"/>
    <lineage>
        <taxon>Eukaryota</taxon>
        <taxon>Fungi</taxon>
        <taxon>Dikarya</taxon>
        <taxon>Basidiomycota</taxon>
        <taxon>Agaricomycotina</taxon>
        <taxon>Agaricomycetes</taxon>
        <taxon>Polyporales</taxon>
        <taxon>Phanerochaetaceae</taxon>
        <taxon>Phlebiopsis</taxon>
    </lineage>
</organism>
<evidence type="ECO:0000313" key="3">
    <source>
        <dbReference type="Proteomes" id="UP000053257"/>
    </source>
</evidence>
<feature type="region of interest" description="Disordered" evidence="1">
    <location>
        <begin position="49"/>
        <end position="166"/>
    </location>
</feature>
<dbReference type="Proteomes" id="UP000053257">
    <property type="component" value="Unassembled WGS sequence"/>
</dbReference>
<proteinExistence type="predicted"/>
<gene>
    <name evidence="2" type="ORF">PHLGIDRAFT_416313</name>
</gene>
<dbReference type="HOGENOM" id="CLU_1603358_0_0_1"/>